<dbReference type="SUPFAM" id="SSF102114">
    <property type="entry name" value="Radical SAM enzymes"/>
    <property type="match status" value="1"/>
</dbReference>
<reference evidence="4" key="1">
    <citation type="submission" date="2024-05" db="EMBL/GenBank/DDBJ databases">
        <title>Pontimicrobium maritimus sp. nov., isolated form sea water.</title>
        <authorList>
            <person name="Muhammad N."/>
            <person name="Vuong T.Q."/>
            <person name="Han H.L."/>
            <person name="Kim S.-G."/>
        </authorList>
    </citation>
    <scope>NUCLEOTIDE SEQUENCE</scope>
    <source>
        <strain evidence="4">SW4</strain>
    </source>
</reference>
<keyword evidence="2" id="KW-0143">Chaperone</keyword>
<dbReference type="GO" id="GO:0004109">
    <property type="term" value="F:coproporphyrinogen oxidase activity"/>
    <property type="evidence" value="ECO:0007669"/>
    <property type="project" value="InterPro"/>
</dbReference>
<comment type="similarity">
    <text evidence="1">Belongs to the anaerobic coproporphyrinogen-III oxidase family. HemW subfamily.</text>
</comment>
<gene>
    <name evidence="4" type="primary">hemW</name>
    <name evidence="4" type="ORF">ABGB03_00785</name>
</gene>
<dbReference type="GO" id="GO:0051539">
    <property type="term" value="F:4 iron, 4 sulfur cluster binding"/>
    <property type="evidence" value="ECO:0007669"/>
    <property type="project" value="UniProtKB-UniRule"/>
</dbReference>
<dbReference type="AlphaFoldDB" id="A0AAU7BTP6"/>
<keyword evidence="2" id="KW-0963">Cytoplasm</keyword>
<organism evidence="4">
    <name type="scientific">Pontimicrobium sp. SW4</name>
    <dbReference type="NCBI Taxonomy" id="3153519"/>
    <lineage>
        <taxon>Bacteria</taxon>
        <taxon>Pseudomonadati</taxon>
        <taxon>Bacteroidota</taxon>
        <taxon>Flavobacteriia</taxon>
        <taxon>Flavobacteriales</taxon>
        <taxon>Flavobacteriaceae</taxon>
        <taxon>Pontimicrobium</taxon>
    </lineage>
</organism>
<protein>
    <recommendedName>
        <fullName evidence="2">Heme chaperone HemW</fullName>
    </recommendedName>
</protein>
<dbReference type="SMART" id="SM00729">
    <property type="entry name" value="Elp3"/>
    <property type="match status" value="1"/>
</dbReference>
<evidence type="ECO:0000259" key="3">
    <source>
        <dbReference type="PROSITE" id="PS51918"/>
    </source>
</evidence>
<dbReference type="PANTHER" id="PTHR13932:SF5">
    <property type="entry name" value="RADICAL S-ADENOSYL METHIONINE DOMAIN-CONTAINING PROTEIN 1, MITOCHONDRIAL"/>
    <property type="match status" value="1"/>
</dbReference>
<dbReference type="InterPro" id="IPR004559">
    <property type="entry name" value="HemW-like"/>
</dbReference>
<dbReference type="PROSITE" id="PS51918">
    <property type="entry name" value="RADICAL_SAM"/>
    <property type="match status" value="1"/>
</dbReference>
<dbReference type="InterPro" id="IPR007197">
    <property type="entry name" value="rSAM"/>
</dbReference>
<dbReference type="SFLD" id="SFLDF00562">
    <property type="entry name" value="HemN-like__clustered_with_heat"/>
    <property type="match status" value="1"/>
</dbReference>
<evidence type="ECO:0000256" key="1">
    <source>
        <dbReference type="ARBA" id="ARBA00006100"/>
    </source>
</evidence>
<feature type="domain" description="Radical SAM core" evidence="3">
    <location>
        <begin position="1"/>
        <end position="230"/>
    </location>
</feature>
<dbReference type="GO" id="GO:0006779">
    <property type="term" value="P:porphyrin-containing compound biosynthetic process"/>
    <property type="evidence" value="ECO:0007669"/>
    <property type="project" value="InterPro"/>
</dbReference>
<dbReference type="Pfam" id="PF06969">
    <property type="entry name" value="HemN_C"/>
    <property type="match status" value="1"/>
</dbReference>
<dbReference type="NCBIfam" id="TIGR00539">
    <property type="entry name" value="hemN_rel"/>
    <property type="match status" value="1"/>
</dbReference>
<proteinExistence type="inferred from homology"/>
<dbReference type="EMBL" id="CP157199">
    <property type="protein sequence ID" value="XBG61456.1"/>
    <property type="molecule type" value="Genomic_DNA"/>
</dbReference>
<dbReference type="GO" id="GO:0046872">
    <property type="term" value="F:metal ion binding"/>
    <property type="evidence" value="ECO:0007669"/>
    <property type="project" value="UniProtKB-UniRule"/>
</dbReference>
<evidence type="ECO:0000256" key="2">
    <source>
        <dbReference type="RuleBase" id="RU364116"/>
    </source>
</evidence>
<dbReference type="Gene3D" id="3.80.30.20">
    <property type="entry name" value="tm_1862 like domain"/>
    <property type="match status" value="1"/>
</dbReference>
<name>A0AAU7BTP6_9FLAO</name>
<dbReference type="InterPro" id="IPR058240">
    <property type="entry name" value="rSAM_sf"/>
</dbReference>
<comment type="subcellular location">
    <subcellularLocation>
        <location evidence="2">Cytoplasm</location>
    </subcellularLocation>
</comment>
<keyword evidence="2" id="KW-0349">Heme</keyword>
<accession>A0AAU7BTP6</accession>
<evidence type="ECO:0000313" key="4">
    <source>
        <dbReference type="EMBL" id="XBG61456.1"/>
    </source>
</evidence>
<dbReference type="InterPro" id="IPR010723">
    <property type="entry name" value="HemN_C"/>
</dbReference>
<comment type="function">
    <text evidence="2">Probably acts as a heme chaperone, transferring heme to an unknown acceptor. Binds one molecule of heme per monomer, possibly covalently. Binds 1 [4Fe-4S] cluster. The cluster is coordinated with 3 cysteines and an exchangeable S-adenosyl-L-methionine.</text>
</comment>
<dbReference type="CDD" id="cd01335">
    <property type="entry name" value="Radical_SAM"/>
    <property type="match status" value="1"/>
</dbReference>
<keyword evidence="2" id="KW-0408">Iron</keyword>
<dbReference type="RefSeq" id="WP_347924008.1">
    <property type="nucleotide sequence ID" value="NZ_CP157199.1"/>
</dbReference>
<keyword evidence="2" id="KW-0004">4Fe-4S</keyword>
<dbReference type="SFLD" id="SFLDF00288">
    <property type="entry name" value="HemN-like__clustered_with_nucl"/>
    <property type="match status" value="1"/>
</dbReference>
<sequence>MSGIYIHIPFCKQACYYCDFHFSTSLNKKDELLQALVKELELRKEELHNQTIETIYFGGGTPSLLSNEELKLLIDAVYKNYQVVENPEITLEANPDDLSKDRIIQLSKSPINRLSIGIQSFFEDDLKSMNRAHNATEAKDCLKEATRHFDNITIDLIYGIPNMSLDKWNQNLQIAFDFGVNHISSYALTVEPKTALDSFIKKGIYPPINEELALKHFNHLITETDKQGFVQYEISNFGKADYFSKHNTSYWQGKSYLGIGPSAHSFNNNQRSWNVSNNTKYITSIQQNELPSTVEALSKKDRFNEYVMTGLRTVWGVSLNKIEEDFGVEYKEHLLTASKEFINQQLLVITSNDCDSNCIEKLQATQKGKFLIDGISSSLFLI</sequence>
<dbReference type="SFLD" id="SFLDG01065">
    <property type="entry name" value="anaerobic_coproporphyrinogen-I"/>
    <property type="match status" value="1"/>
</dbReference>
<dbReference type="Pfam" id="PF04055">
    <property type="entry name" value="Radical_SAM"/>
    <property type="match status" value="1"/>
</dbReference>
<dbReference type="InterPro" id="IPR023404">
    <property type="entry name" value="rSAM_horseshoe"/>
</dbReference>
<keyword evidence="2" id="KW-0949">S-adenosyl-L-methionine</keyword>
<keyword evidence="2" id="KW-0411">Iron-sulfur</keyword>
<dbReference type="GO" id="GO:0005737">
    <property type="term" value="C:cytoplasm"/>
    <property type="evidence" value="ECO:0007669"/>
    <property type="project" value="UniProtKB-SubCell"/>
</dbReference>
<dbReference type="SFLD" id="SFLDS00029">
    <property type="entry name" value="Radical_SAM"/>
    <property type="match status" value="1"/>
</dbReference>
<dbReference type="PANTHER" id="PTHR13932">
    <property type="entry name" value="COPROPORPHYRINIGEN III OXIDASE"/>
    <property type="match status" value="1"/>
</dbReference>
<dbReference type="InterPro" id="IPR006638">
    <property type="entry name" value="Elp3/MiaA/NifB-like_rSAM"/>
</dbReference>
<dbReference type="InterPro" id="IPR034505">
    <property type="entry name" value="Coproporphyrinogen-III_oxidase"/>
</dbReference>
<keyword evidence="2" id="KW-0479">Metal-binding</keyword>